<keyword evidence="2" id="KW-1185">Reference proteome</keyword>
<comment type="caution">
    <text evidence="1">The sequence shown here is derived from an EMBL/GenBank/DDBJ whole genome shotgun (WGS) entry which is preliminary data.</text>
</comment>
<protein>
    <submittedName>
        <fullName evidence="1">Uncharacterized protein</fullName>
    </submittedName>
</protein>
<name>A0A4Z2IN76_9TELE</name>
<gene>
    <name evidence="1" type="ORF">EYF80_010327</name>
</gene>
<dbReference type="AlphaFoldDB" id="A0A4Z2IN76"/>
<accession>A0A4Z2IN76</accession>
<proteinExistence type="predicted"/>
<sequence>MYRLHLPSTVLDPLQVDVAEAGTCHALQAVHVVFIDLHTEDLRVALYVVPLGVGLQRLLNGGVLEPGGQFGGVDQPSSRYLVAITSQASQRRLKAALHDSMWGKWPGSQQQHASSSSTPSVMASTSRCWQYVPGMEAPQLEGDEPVADLDEVDQGVEVVRGQDEAVSGAVVSPSAQHEVATEGVLQRASQFRSQNLTGLGYEEMKMALPRKGASGV</sequence>
<organism evidence="1 2">
    <name type="scientific">Liparis tanakae</name>
    <name type="common">Tanaka's snailfish</name>
    <dbReference type="NCBI Taxonomy" id="230148"/>
    <lineage>
        <taxon>Eukaryota</taxon>
        <taxon>Metazoa</taxon>
        <taxon>Chordata</taxon>
        <taxon>Craniata</taxon>
        <taxon>Vertebrata</taxon>
        <taxon>Euteleostomi</taxon>
        <taxon>Actinopterygii</taxon>
        <taxon>Neopterygii</taxon>
        <taxon>Teleostei</taxon>
        <taxon>Neoteleostei</taxon>
        <taxon>Acanthomorphata</taxon>
        <taxon>Eupercaria</taxon>
        <taxon>Perciformes</taxon>
        <taxon>Cottioidei</taxon>
        <taxon>Cottales</taxon>
        <taxon>Liparidae</taxon>
        <taxon>Liparis</taxon>
    </lineage>
</organism>
<dbReference type="Proteomes" id="UP000314294">
    <property type="component" value="Unassembled WGS sequence"/>
</dbReference>
<evidence type="ECO:0000313" key="1">
    <source>
        <dbReference type="EMBL" id="TNN79510.1"/>
    </source>
</evidence>
<dbReference type="EMBL" id="SRLO01000064">
    <property type="protein sequence ID" value="TNN79510.1"/>
    <property type="molecule type" value="Genomic_DNA"/>
</dbReference>
<reference evidence="1 2" key="1">
    <citation type="submission" date="2019-03" db="EMBL/GenBank/DDBJ databases">
        <title>First draft genome of Liparis tanakae, snailfish: a comprehensive survey of snailfish specific genes.</title>
        <authorList>
            <person name="Kim W."/>
            <person name="Song I."/>
            <person name="Jeong J.-H."/>
            <person name="Kim D."/>
            <person name="Kim S."/>
            <person name="Ryu S."/>
            <person name="Song J.Y."/>
            <person name="Lee S.K."/>
        </authorList>
    </citation>
    <scope>NUCLEOTIDE SEQUENCE [LARGE SCALE GENOMIC DNA]</scope>
    <source>
        <tissue evidence="1">Muscle</tissue>
    </source>
</reference>
<evidence type="ECO:0000313" key="2">
    <source>
        <dbReference type="Proteomes" id="UP000314294"/>
    </source>
</evidence>